<organism evidence="1 2">
    <name type="scientific">Schizopora paradoxa</name>
    <dbReference type="NCBI Taxonomy" id="27342"/>
    <lineage>
        <taxon>Eukaryota</taxon>
        <taxon>Fungi</taxon>
        <taxon>Dikarya</taxon>
        <taxon>Basidiomycota</taxon>
        <taxon>Agaricomycotina</taxon>
        <taxon>Agaricomycetes</taxon>
        <taxon>Hymenochaetales</taxon>
        <taxon>Schizoporaceae</taxon>
        <taxon>Schizopora</taxon>
    </lineage>
</organism>
<dbReference type="InParanoid" id="A0A0H2R8X5"/>
<evidence type="ECO:0000313" key="1">
    <source>
        <dbReference type="EMBL" id="KLO07847.1"/>
    </source>
</evidence>
<proteinExistence type="predicted"/>
<keyword evidence="2" id="KW-1185">Reference proteome</keyword>
<dbReference type="EMBL" id="KQ086117">
    <property type="protein sequence ID" value="KLO07847.1"/>
    <property type="molecule type" value="Genomic_DNA"/>
</dbReference>
<gene>
    <name evidence="1" type="ORF">SCHPADRAFT_629946</name>
</gene>
<evidence type="ECO:0000313" key="2">
    <source>
        <dbReference type="Proteomes" id="UP000053477"/>
    </source>
</evidence>
<dbReference type="Proteomes" id="UP000053477">
    <property type="component" value="Unassembled WGS sequence"/>
</dbReference>
<accession>A0A0H2R8X5</accession>
<sequence length="274" mass="29784">MSSLAIDGVFSVEKLPVHGKRCGKRNVLPCEGCADRRVRCVWIRVPNCHDSPLCQACDKRGLFGCQPRAQTCRKSRMTRKRNNRELIVHSDGPSPSQFLQPSDLHCPVQLQSVDPVPLDGTVTQADVPRQNQQNPLFGVFAQYPALHLGAVSNHTAAQRATAAMLTAPPSLARGTQAALFDIFDPPTVAENFESCASVSSQLPASRFCTPSVSSAGVLWSRVGTSHQLCSELQFDPLPLGGWVPVPCNFGSEVNASEALNFQQAFDAYERSPQQ</sequence>
<reference evidence="1 2" key="1">
    <citation type="submission" date="2015-04" db="EMBL/GenBank/DDBJ databases">
        <title>Complete genome sequence of Schizopora paradoxa KUC8140, a cosmopolitan wood degrader in East Asia.</title>
        <authorList>
            <consortium name="DOE Joint Genome Institute"/>
            <person name="Min B."/>
            <person name="Park H."/>
            <person name="Jang Y."/>
            <person name="Kim J.-J."/>
            <person name="Kim K.H."/>
            <person name="Pangilinan J."/>
            <person name="Lipzen A."/>
            <person name="Riley R."/>
            <person name="Grigoriev I.V."/>
            <person name="Spatafora J.W."/>
            <person name="Choi I.-G."/>
        </authorList>
    </citation>
    <scope>NUCLEOTIDE SEQUENCE [LARGE SCALE GENOMIC DNA]</scope>
    <source>
        <strain evidence="1 2">KUC8140</strain>
    </source>
</reference>
<evidence type="ECO:0008006" key="3">
    <source>
        <dbReference type="Google" id="ProtNLM"/>
    </source>
</evidence>
<name>A0A0H2R8X5_9AGAM</name>
<dbReference type="AlphaFoldDB" id="A0A0H2R8X5"/>
<protein>
    <recommendedName>
        <fullName evidence="3">Zn(2)-C6 fungal-type domain-containing protein</fullName>
    </recommendedName>
</protein>